<name>A0A132B509_MOLSC</name>
<keyword evidence="2" id="KW-0812">Transmembrane</keyword>
<dbReference type="Proteomes" id="UP000070700">
    <property type="component" value="Unassembled WGS sequence"/>
</dbReference>
<proteinExistence type="predicted"/>
<feature type="compositionally biased region" description="Polar residues" evidence="1">
    <location>
        <begin position="82"/>
        <end position="93"/>
    </location>
</feature>
<evidence type="ECO:0000256" key="1">
    <source>
        <dbReference type="SAM" id="MobiDB-lite"/>
    </source>
</evidence>
<feature type="compositionally biased region" description="Polar residues" evidence="1">
    <location>
        <begin position="15"/>
        <end position="26"/>
    </location>
</feature>
<protein>
    <submittedName>
        <fullName evidence="3">Uncharacterized protein</fullName>
    </submittedName>
</protein>
<evidence type="ECO:0000313" key="4">
    <source>
        <dbReference type="Proteomes" id="UP000070700"/>
    </source>
</evidence>
<feature type="compositionally biased region" description="Polar residues" evidence="1">
    <location>
        <begin position="125"/>
        <end position="135"/>
    </location>
</feature>
<dbReference type="InParanoid" id="A0A132B509"/>
<feature type="compositionally biased region" description="Low complexity" evidence="1">
    <location>
        <begin position="151"/>
        <end position="171"/>
    </location>
</feature>
<feature type="compositionally biased region" description="Polar residues" evidence="1">
    <location>
        <begin position="186"/>
        <end position="204"/>
    </location>
</feature>
<accession>A0A132B509</accession>
<feature type="transmembrane region" description="Helical" evidence="2">
    <location>
        <begin position="356"/>
        <end position="377"/>
    </location>
</feature>
<sequence>MDQNAPDPSADLLASQKSQPHTNLSPITPAPDKASQSKAAPVQTPVALEKAALITSQTPADDLKIAASPKPSSNRIEKLVSPTKSTPVSTQPSIAPELAPDASQRKVEPIQTPVSPGTSTSTTSQNRPLNDSAQDVGTPAQPPIIPGPALSTTSKNSNSKSTPTIPATPPARTVKTMTAIAQFQAGLTTSSSRHSPVTASTNPVSPVANPATHANNSFAPIRQSRAHSSPNLARASNRRSTSLPARLRFDDILGMRINANIEELMVREAEKSARNSFHLFTTWLEAEKAKEKKKDEEENGTIWHDLCWISTTLSGTFASGLVGWLYATSNSMFIRLLPNVKQCRTDDFNCNPMRSMVMWSFIYGICLLLIVWVLYFATSGK</sequence>
<evidence type="ECO:0000256" key="2">
    <source>
        <dbReference type="SAM" id="Phobius"/>
    </source>
</evidence>
<feature type="region of interest" description="Disordered" evidence="1">
    <location>
        <begin position="1"/>
        <end position="171"/>
    </location>
</feature>
<dbReference type="RefSeq" id="XP_018061851.1">
    <property type="nucleotide sequence ID" value="XM_018218993.1"/>
</dbReference>
<evidence type="ECO:0000313" key="3">
    <source>
        <dbReference type="EMBL" id="KUJ07496.1"/>
    </source>
</evidence>
<dbReference type="AlphaFoldDB" id="A0A132B509"/>
<dbReference type="KEGG" id="psco:LY89DRAFT_725656"/>
<keyword evidence="2" id="KW-1133">Transmembrane helix</keyword>
<keyword evidence="4" id="KW-1185">Reference proteome</keyword>
<organism evidence="3 4">
    <name type="scientific">Mollisia scopiformis</name>
    <name type="common">Conifer needle endophyte fungus</name>
    <name type="synonym">Phialocephala scopiformis</name>
    <dbReference type="NCBI Taxonomy" id="149040"/>
    <lineage>
        <taxon>Eukaryota</taxon>
        <taxon>Fungi</taxon>
        <taxon>Dikarya</taxon>
        <taxon>Ascomycota</taxon>
        <taxon>Pezizomycotina</taxon>
        <taxon>Leotiomycetes</taxon>
        <taxon>Helotiales</taxon>
        <taxon>Mollisiaceae</taxon>
        <taxon>Mollisia</taxon>
    </lineage>
</organism>
<feature type="region of interest" description="Disordered" evidence="1">
    <location>
        <begin position="186"/>
        <end position="240"/>
    </location>
</feature>
<dbReference type="GeneID" id="28828719"/>
<dbReference type="EMBL" id="KQ947439">
    <property type="protein sequence ID" value="KUJ07496.1"/>
    <property type="molecule type" value="Genomic_DNA"/>
</dbReference>
<keyword evidence="2" id="KW-0472">Membrane</keyword>
<reference evidence="3 4" key="1">
    <citation type="submission" date="2015-10" db="EMBL/GenBank/DDBJ databases">
        <title>Full genome of DAOMC 229536 Phialocephala scopiformis, a fungal endophyte of spruce producing the potent anti-insectan compound rugulosin.</title>
        <authorList>
            <consortium name="DOE Joint Genome Institute"/>
            <person name="Walker A.K."/>
            <person name="Frasz S.L."/>
            <person name="Seifert K.A."/>
            <person name="Miller J.D."/>
            <person name="Mondo S.J."/>
            <person name="Labutti K."/>
            <person name="Lipzen A."/>
            <person name="Dockter R."/>
            <person name="Kennedy M."/>
            <person name="Grigoriev I.V."/>
            <person name="Spatafora J.W."/>
        </authorList>
    </citation>
    <scope>NUCLEOTIDE SEQUENCE [LARGE SCALE GENOMIC DNA]</scope>
    <source>
        <strain evidence="3 4">CBS 120377</strain>
    </source>
</reference>
<gene>
    <name evidence="3" type="ORF">LY89DRAFT_725656</name>
</gene>